<feature type="coiled-coil region" evidence="9">
    <location>
        <begin position="284"/>
        <end position="311"/>
    </location>
</feature>
<dbReference type="GO" id="GO:0046982">
    <property type="term" value="F:protein heterodimerization activity"/>
    <property type="evidence" value="ECO:0007669"/>
    <property type="project" value="InterPro"/>
</dbReference>
<feature type="compositionally biased region" description="Basic and acidic residues" evidence="10">
    <location>
        <begin position="154"/>
        <end position="168"/>
    </location>
</feature>
<dbReference type="InterPro" id="IPR009072">
    <property type="entry name" value="Histone-fold"/>
</dbReference>
<accession>A0A0H5CJ67</accession>
<dbReference type="Pfam" id="PF07524">
    <property type="entry name" value="Bromo_TP"/>
    <property type="match status" value="1"/>
</dbReference>
<evidence type="ECO:0000256" key="1">
    <source>
        <dbReference type="ARBA" id="ARBA00004123"/>
    </source>
</evidence>
<evidence type="ECO:0000256" key="10">
    <source>
        <dbReference type="SAM" id="MobiDB-lite"/>
    </source>
</evidence>
<keyword evidence="3" id="KW-0805">Transcription regulation</keyword>
<evidence type="ECO:0000256" key="8">
    <source>
        <dbReference type="PROSITE-ProRule" id="PRU00035"/>
    </source>
</evidence>
<feature type="compositionally biased region" description="Basic and acidic residues" evidence="10">
    <location>
        <begin position="470"/>
        <end position="482"/>
    </location>
</feature>
<comment type="subcellular location">
    <subcellularLocation>
        <location evidence="1">Nucleus</location>
    </subcellularLocation>
</comment>
<dbReference type="Pfam" id="PF00439">
    <property type="entry name" value="Bromodomain"/>
    <property type="match status" value="1"/>
</dbReference>
<dbReference type="GO" id="GO:0000124">
    <property type="term" value="C:SAGA complex"/>
    <property type="evidence" value="ECO:0007669"/>
    <property type="project" value="InterPro"/>
</dbReference>
<proteinExistence type="predicted"/>
<evidence type="ECO:0000313" key="13">
    <source>
        <dbReference type="Proteomes" id="UP000038830"/>
    </source>
</evidence>
<keyword evidence="4 8" id="KW-0103">Bromodomain</keyword>
<feature type="compositionally biased region" description="Low complexity" evidence="10">
    <location>
        <begin position="493"/>
        <end position="515"/>
    </location>
</feature>
<dbReference type="Gene3D" id="1.10.20.10">
    <property type="entry name" value="Histone, subunit A"/>
    <property type="match status" value="1"/>
</dbReference>
<dbReference type="SUPFAM" id="SSF47370">
    <property type="entry name" value="Bromodomain"/>
    <property type="match status" value="1"/>
</dbReference>
<evidence type="ECO:0000259" key="11">
    <source>
        <dbReference type="PROSITE" id="PS50014"/>
    </source>
</evidence>
<keyword evidence="9" id="KW-0175">Coiled coil</keyword>
<dbReference type="InterPro" id="IPR006565">
    <property type="entry name" value="BTP"/>
</dbReference>
<dbReference type="GO" id="GO:0005198">
    <property type="term" value="F:structural molecule activity"/>
    <property type="evidence" value="ECO:0007669"/>
    <property type="project" value="TreeGrafter"/>
</dbReference>
<dbReference type="GO" id="GO:0006357">
    <property type="term" value="P:regulation of transcription by RNA polymerase II"/>
    <property type="evidence" value="ECO:0007669"/>
    <property type="project" value="UniProtKB-ARBA"/>
</dbReference>
<dbReference type="GO" id="GO:0046695">
    <property type="term" value="C:SLIK (SAGA-like) complex"/>
    <property type="evidence" value="ECO:0007669"/>
    <property type="project" value="InterPro"/>
</dbReference>
<feature type="compositionally biased region" description="Acidic residues" evidence="10">
    <location>
        <begin position="549"/>
        <end position="566"/>
    </location>
</feature>
<feature type="compositionally biased region" description="Basic residues" evidence="10">
    <location>
        <begin position="460"/>
        <end position="469"/>
    </location>
</feature>
<feature type="region of interest" description="Disordered" evidence="10">
    <location>
        <begin position="529"/>
        <end position="566"/>
    </location>
</feature>
<keyword evidence="6" id="KW-0539">Nucleus</keyword>
<evidence type="ECO:0000256" key="4">
    <source>
        <dbReference type="ARBA" id="ARBA00023117"/>
    </source>
</evidence>
<feature type="region of interest" description="Disordered" evidence="10">
    <location>
        <begin position="75"/>
        <end position="98"/>
    </location>
</feature>
<dbReference type="InterPro" id="IPR037782">
    <property type="entry name" value="Spt7"/>
</dbReference>
<dbReference type="PANTHER" id="PTHR47343">
    <property type="entry name" value="TRANSCRIPTIONAL ACTIVATOR SPT7"/>
    <property type="match status" value="1"/>
</dbReference>
<evidence type="ECO:0000256" key="5">
    <source>
        <dbReference type="ARBA" id="ARBA00023163"/>
    </source>
</evidence>
<keyword evidence="5" id="KW-0804">Transcription</keyword>
<reference evidence="13" key="1">
    <citation type="journal article" date="2015" name="J. Biotechnol.">
        <title>The structure of the Cyberlindnera jadinii genome and its relation to Candida utilis analyzed by the occurrence of single nucleotide polymorphisms.</title>
        <authorList>
            <person name="Rupp O."/>
            <person name="Brinkrolf K."/>
            <person name="Buerth C."/>
            <person name="Kunigo M."/>
            <person name="Schneider J."/>
            <person name="Jaenicke S."/>
            <person name="Goesmann A."/>
            <person name="Puehler A."/>
            <person name="Jaeger K.-E."/>
            <person name="Ernst J.F."/>
        </authorList>
    </citation>
    <scope>NUCLEOTIDE SEQUENCE [LARGE SCALE GENOMIC DNA]</scope>
    <source>
        <strain evidence="13">ATCC 18201 / CBS 1600 / BCRC 20928 / JCM 3617 / NBRC 0987 / NRRL Y-1542</strain>
    </source>
</reference>
<dbReference type="EMBL" id="CDQK01000006">
    <property type="protein sequence ID" value="CEP24584.1"/>
    <property type="molecule type" value="Genomic_DNA"/>
</dbReference>
<protein>
    <recommendedName>
        <fullName evidence="7">SAGA complex subunit Spt7</fullName>
    </recommendedName>
</protein>
<dbReference type="GO" id="GO:0006325">
    <property type="term" value="P:chromatin organization"/>
    <property type="evidence" value="ECO:0007669"/>
    <property type="project" value="UniProtKB-ARBA"/>
</dbReference>
<dbReference type="Proteomes" id="UP000038830">
    <property type="component" value="Unassembled WGS sequence"/>
</dbReference>
<evidence type="ECO:0000256" key="3">
    <source>
        <dbReference type="ARBA" id="ARBA00023015"/>
    </source>
</evidence>
<feature type="region of interest" description="Disordered" evidence="10">
    <location>
        <begin position="445"/>
        <end position="515"/>
    </location>
</feature>
<feature type="compositionally biased region" description="Polar residues" evidence="10">
    <location>
        <begin position="530"/>
        <end position="547"/>
    </location>
</feature>
<organism evidence="12 13">
    <name type="scientific">Cyberlindnera jadinii (strain ATCC 18201 / CBS 1600 / BCRC 20928 / JCM 3617 / NBRC 0987 / NRRL Y-1542)</name>
    <name type="common">Torula yeast</name>
    <name type="synonym">Candida utilis</name>
    <dbReference type="NCBI Taxonomy" id="983966"/>
    <lineage>
        <taxon>Eukaryota</taxon>
        <taxon>Fungi</taxon>
        <taxon>Dikarya</taxon>
        <taxon>Ascomycota</taxon>
        <taxon>Saccharomycotina</taxon>
        <taxon>Saccharomycetes</taxon>
        <taxon>Phaffomycetales</taxon>
        <taxon>Phaffomycetaceae</taxon>
        <taxon>Cyberlindnera</taxon>
    </lineage>
</organism>
<feature type="compositionally biased region" description="Acidic residues" evidence="10">
    <location>
        <begin position="169"/>
        <end position="184"/>
    </location>
</feature>
<dbReference type="InterPro" id="IPR001487">
    <property type="entry name" value="Bromodomain"/>
</dbReference>
<feature type="domain" description="Bromo" evidence="11">
    <location>
        <begin position="343"/>
        <end position="413"/>
    </location>
</feature>
<dbReference type="InterPro" id="IPR036427">
    <property type="entry name" value="Bromodomain-like_sf"/>
</dbReference>
<dbReference type="PROSITE" id="PS50014">
    <property type="entry name" value="BROMODOMAIN_2"/>
    <property type="match status" value="1"/>
</dbReference>
<dbReference type="PRINTS" id="PR00503">
    <property type="entry name" value="BROMODOMAIN"/>
</dbReference>
<dbReference type="AlphaFoldDB" id="A0A0H5CJ67"/>
<name>A0A0H5CJ67_CYBJN</name>
<gene>
    <name evidence="12" type="primary">SPT7</name>
    <name evidence="12" type="ORF">BN1211_5440</name>
</gene>
<evidence type="ECO:0000256" key="2">
    <source>
        <dbReference type="ARBA" id="ARBA00022553"/>
    </source>
</evidence>
<dbReference type="InterPro" id="IPR018359">
    <property type="entry name" value="Bromodomain_CS"/>
</dbReference>
<dbReference type="CDD" id="cd05510">
    <property type="entry name" value="Bromo_SPT7_like"/>
    <property type="match status" value="1"/>
</dbReference>
<dbReference type="FunFam" id="1.20.920.10:FF:000032">
    <property type="entry name" value="Transcriptional activator spt7"/>
    <property type="match status" value="1"/>
</dbReference>
<dbReference type="PANTHER" id="PTHR47343:SF1">
    <property type="entry name" value="TRANSCRIPTIONAL ACTIVATOR SPT7"/>
    <property type="match status" value="1"/>
</dbReference>
<dbReference type="CDD" id="cd22927">
    <property type="entry name" value="HFD_SPT7"/>
    <property type="match status" value="1"/>
</dbReference>
<feature type="region of interest" description="Disordered" evidence="10">
    <location>
        <begin position="145"/>
        <end position="212"/>
    </location>
</feature>
<keyword evidence="2" id="KW-0597">Phosphoprotein</keyword>
<dbReference type="PROSITE" id="PS00633">
    <property type="entry name" value="BROMODOMAIN_1"/>
    <property type="match status" value="1"/>
</dbReference>
<sequence>MSQELDIFQSNDVDRLYTIAARLFRRRAFDYYLTAQQLAVLNRVFGLKGHERELFRALLQGKLYLKFIDAENAKEENNHKREKPHNDGHESKLDDDKSKDEVIVDVSLPEGVDSGRALALKVRYILWDKAIDLLYDEKNAEEYELFEPEDDGNTEQKSEVDKTTAVREVDEDDEYDDEDEDEGDGEKKTANSGAAPAEPTDELTVDESGNTVLEVPIVPTTETSQFDNKKLIENFNKIYHNFESDKDTLIKRRKLEENDKLLENDTSNPKDLISMNLGAANLSLKHLLRAIDDQKDRLQLQDNELRQLIMDVRKNRSKWASDDKIGQEELYEACEKVVMELRNYTEHSTAFLNKVSKREAPNYYQIIKKPMDLNTILKKLKGFQYKSKSEFMEDVLLIWKNCLTYNSDPRHFLRVHAIAMQKKSLQLLPLIPDITIRDRAEVEAEAHIDEPGTPVPHARTSSKKGKKRTRNGEIKDESKEETPAPTTMTNVETPAASTTTATTTNTTNAINTTTATAPNSTAALIANGVGVTSGTPTPAPNTSTINDATELEDDDNGETNEYLNTEDNDKDDLEIQTWKNFTSKTRSDFCIKRSELFRDNTLNPDSDAILRDPKKLRNFESYLKHYSEARRHIFNPSAKTTDDDLYLIEYDIAGGLPALPYAGMSEEETDQYEAKLAEKVMQEGLKPSEFISTDGGLNAVINDNIHEMQQIRQICFKISLIRQMQQQTFLHHTQLRAPEIEKIDDSIDIDPVSRLENHEKMNKELMFYVMKKRVSKIAMQSGFESTEMFAIDCLSEIAGSFLDNLVKTMKQHIETPSQNQAQKKKNILTLSLLENGIIKPDELHHYVTESVLKQGTKLKDLKVKLQSFLKQLLRPAFEMTEKTFADDSEQFLSGEFSNELGDDFFGFKELGLDKEFGMLGGSIPLHLLQSRFAETNANDDSKGIKREEFESAPYPRVKQDQIELQIKLFQPILEECLQKTKVFNSKQYKTKKETSDYMANATDVVIMDDLDYPKKHSKPKLPPNGKITSSKKKILPTTFFLPEEDVPVVQSGPLTATGDDNLANNTTAVNGTTPLMSDIAVDGITTPTIENF</sequence>
<evidence type="ECO:0000256" key="9">
    <source>
        <dbReference type="SAM" id="Coils"/>
    </source>
</evidence>
<evidence type="ECO:0000256" key="7">
    <source>
        <dbReference type="ARBA" id="ARBA00093633"/>
    </source>
</evidence>
<evidence type="ECO:0000313" key="12">
    <source>
        <dbReference type="EMBL" id="CEP24584.1"/>
    </source>
</evidence>
<dbReference type="SMART" id="SM00297">
    <property type="entry name" value="BROMO"/>
    <property type="match status" value="1"/>
</dbReference>
<dbReference type="GO" id="GO:0005634">
    <property type="term" value="C:nucleus"/>
    <property type="evidence" value="ECO:0007669"/>
    <property type="project" value="UniProtKB-SubCell"/>
</dbReference>
<evidence type="ECO:0000256" key="6">
    <source>
        <dbReference type="ARBA" id="ARBA00023242"/>
    </source>
</evidence>
<dbReference type="Gene3D" id="1.20.920.10">
    <property type="entry name" value="Bromodomain-like"/>
    <property type="match status" value="1"/>
</dbReference>